<accession>A0ACB0LZV4</accession>
<dbReference type="EMBL" id="CASHSV030000716">
    <property type="protein sequence ID" value="CAJ2674037.1"/>
    <property type="molecule type" value="Genomic_DNA"/>
</dbReference>
<dbReference type="Proteomes" id="UP001177021">
    <property type="component" value="Unassembled WGS sequence"/>
</dbReference>
<proteinExistence type="predicted"/>
<keyword evidence="2" id="KW-1185">Reference proteome</keyword>
<organism evidence="1 2">
    <name type="scientific">Trifolium pratense</name>
    <name type="common">Red clover</name>
    <dbReference type="NCBI Taxonomy" id="57577"/>
    <lineage>
        <taxon>Eukaryota</taxon>
        <taxon>Viridiplantae</taxon>
        <taxon>Streptophyta</taxon>
        <taxon>Embryophyta</taxon>
        <taxon>Tracheophyta</taxon>
        <taxon>Spermatophyta</taxon>
        <taxon>Magnoliopsida</taxon>
        <taxon>eudicotyledons</taxon>
        <taxon>Gunneridae</taxon>
        <taxon>Pentapetalae</taxon>
        <taxon>rosids</taxon>
        <taxon>fabids</taxon>
        <taxon>Fabales</taxon>
        <taxon>Fabaceae</taxon>
        <taxon>Papilionoideae</taxon>
        <taxon>50 kb inversion clade</taxon>
        <taxon>NPAAA clade</taxon>
        <taxon>Hologalegina</taxon>
        <taxon>IRL clade</taxon>
        <taxon>Trifolieae</taxon>
        <taxon>Trifolium</taxon>
    </lineage>
</organism>
<protein>
    <submittedName>
        <fullName evidence="1">Uncharacterized protein</fullName>
    </submittedName>
</protein>
<sequence>MDTFTEDPQVKKTLANWREMKKGGQTPREIARLKIEQIQNTARFEESFESMSDFHKIIGKGFWCYKCYCDSSLCHLK</sequence>
<gene>
    <name evidence="1" type="ORF">MILVUS5_LOCUS37398</name>
</gene>
<name>A0ACB0LZV4_TRIPR</name>
<evidence type="ECO:0000313" key="1">
    <source>
        <dbReference type="EMBL" id="CAJ2674037.1"/>
    </source>
</evidence>
<evidence type="ECO:0000313" key="2">
    <source>
        <dbReference type="Proteomes" id="UP001177021"/>
    </source>
</evidence>
<comment type="caution">
    <text evidence="1">The sequence shown here is derived from an EMBL/GenBank/DDBJ whole genome shotgun (WGS) entry which is preliminary data.</text>
</comment>
<reference evidence="1" key="1">
    <citation type="submission" date="2023-10" db="EMBL/GenBank/DDBJ databases">
        <authorList>
            <person name="Rodriguez Cubillos JULIANA M."/>
            <person name="De Vega J."/>
        </authorList>
    </citation>
    <scope>NUCLEOTIDE SEQUENCE</scope>
</reference>